<name>A0AAD8QIF2_LOLMU</name>
<evidence type="ECO:0000259" key="1">
    <source>
        <dbReference type="PROSITE" id="PS50181"/>
    </source>
</evidence>
<evidence type="ECO:0000313" key="2">
    <source>
        <dbReference type="EMBL" id="KAK1603338.1"/>
    </source>
</evidence>
<dbReference type="Pfam" id="PF00646">
    <property type="entry name" value="F-box"/>
    <property type="match status" value="1"/>
</dbReference>
<dbReference type="Proteomes" id="UP001231189">
    <property type="component" value="Unassembled WGS sequence"/>
</dbReference>
<proteinExistence type="predicted"/>
<dbReference type="InterPro" id="IPR005174">
    <property type="entry name" value="KIB1-4_b-propeller"/>
</dbReference>
<protein>
    <recommendedName>
        <fullName evidence="1">F-box domain-containing protein</fullName>
    </recommendedName>
</protein>
<dbReference type="Pfam" id="PF03478">
    <property type="entry name" value="Beta-prop_KIB1-4"/>
    <property type="match status" value="2"/>
</dbReference>
<comment type="caution">
    <text evidence="2">The sequence shown here is derived from an EMBL/GenBank/DDBJ whole genome shotgun (WGS) entry which is preliminary data.</text>
</comment>
<dbReference type="SUPFAM" id="SSF81383">
    <property type="entry name" value="F-box domain"/>
    <property type="match status" value="1"/>
</dbReference>
<reference evidence="2" key="1">
    <citation type="submission" date="2023-07" db="EMBL/GenBank/DDBJ databases">
        <title>A chromosome-level genome assembly of Lolium multiflorum.</title>
        <authorList>
            <person name="Chen Y."/>
            <person name="Copetti D."/>
            <person name="Kolliker R."/>
            <person name="Studer B."/>
        </authorList>
    </citation>
    <scope>NUCLEOTIDE SEQUENCE</scope>
    <source>
        <strain evidence="2">02402/16</strain>
        <tissue evidence="2">Leaf</tissue>
    </source>
</reference>
<dbReference type="PANTHER" id="PTHR33127:SF97">
    <property type="entry name" value="OS08G0448300 PROTEIN"/>
    <property type="match status" value="1"/>
</dbReference>
<evidence type="ECO:0000313" key="3">
    <source>
        <dbReference type="Proteomes" id="UP001231189"/>
    </source>
</evidence>
<gene>
    <name evidence="2" type="ORF">QYE76_018351</name>
</gene>
<dbReference type="AlphaFoldDB" id="A0AAD8QIF2"/>
<sequence>MAAESSLPSGFGTRPWLVQGTRGERQTFVDSSDGSSHATVVPEMQGKTCLGCIHNGDWLLMLDESTFECFLLHLSDDDEDDPSKKIPLPPLQEPVEFIQTCALLGASPADPDCAVVVAIKREVGVEVERFLLHCRSGSCSDWTRLESPDVNLMISHRGEIYYFGASETLLVIGSEGDGTVRTRLIGTLGGAREHLDREAMYYVVESSGDLFVVVTEKFGVFLDDSTVTSIAVYHVDLESMMWRRVHNIGHDRAFLVSGYYGFSVPVGPGARGLVPQGNCVYLVLSSCDCERLYKFCLDDMTMSFCQILPRPTKPWCRAFWAVPPSAAVVKETELLHSDPLALEAEENCESIFSLEEEAATSCNTRPWYDLPLELLELVVSKVSLVDRLRFPAVCKSWSMVSNPVEQAKVWPWLMHCSGRDGVCKFFDPLRCQEYTKRVGTFETSEIEGQHDRHIFRSSKDGWVAVSTAVEIDDIYIINPFTGDIVEVAMLERKYHFMGMSWSSIDPASPDCVFFGVDSRHDGKAVGVLTCRHNENDWTEQHLEYYEGAPFPVAYANPVFFNDKFYCLSRMGNLGTLDPTNHTWTILEKPKPIHMEMKLIDDDHEGTEFCYLVEVGGELVCVFVRNANEPPRVFKLNEEEMVWMEVQDIGGSTLFLDFRVSYSMVLPEAGHGNRIYFPRYSDNGKQMAFYDMDAKVYQPSFYGLKQPLQCVWVVPNLRARVHP</sequence>
<accession>A0AAD8QIF2</accession>
<feature type="domain" description="F-box" evidence="1">
    <location>
        <begin position="364"/>
        <end position="413"/>
    </location>
</feature>
<dbReference type="SMART" id="SM00256">
    <property type="entry name" value="FBOX"/>
    <property type="match status" value="1"/>
</dbReference>
<dbReference type="PANTHER" id="PTHR33127">
    <property type="entry name" value="TRANSMEMBRANE PROTEIN"/>
    <property type="match status" value="1"/>
</dbReference>
<dbReference type="Gene3D" id="1.20.1280.50">
    <property type="match status" value="1"/>
</dbReference>
<dbReference type="PROSITE" id="PS50181">
    <property type="entry name" value="FBOX"/>
    <property type="match status" value="1"/>
</dbReference>
<dbReference type="InterPro" id="IPR036047">
    <property type="entry name" value="F-box-like_dom_sf"/>
</dbReference>
<keyword evidence="3" id="KW-1185">Reference proteome</keyword>
<dbReference type="EMBL" id="JAUUTY010000073">
    <property type="protein sequence ID" value="KAK1603338.1"/>
    <property type="molecule type" value="Genomic_DNA"/>
</dbReference>
<dbReference type="InterPro" id="IPR001810">
    <property type="entry name" value="F-box_dom"/>
</dbReference>
<organism evidence="2 3">
    <name type="scientific">Lolium multiflorum</name>
    <name type="common">Italian ryegrass</name>
    <name type="synonym">Lolium perenne subsp. multiflorum</name>
    <dbReference type="NCBI Taxonomy" id="4521"/>
    <lineage>
        <taxon>Eukaryota</taxon>
        <taxon>Viridiplantae</taxon>
        <taxon>Streptophyta</taxon>
        <taxon>Embryophyta</taxon>
        <taxon>Tracheophyta</taxon>
        <taxon>Spermatophyta</taxon>
        <taxon>Magnoliopsida</taxon>
        <taxon>Liliopsida</taxon>
        <taxon>Poales</taxon>
        <taxon>Poaceae</taxon>
        <taxon>BOP clade</taxon>
        <taxon>Pooideae</taxon>
        <taxon>Poodae</taxon>
        <taxon>Poeae</taxon>
        <taxon>Poeae Chloroplast Group 2 (Poeae type)</taxon>
        <taxon>Loliodinae</taxon>
        <taxon>Loliinae</taxon>
        <taxon>Lolium</taxon>
    </lineage>
</organism>